<dbReference type="GO" id="GO:0009252">
    <property type="term" value="P:peptidoglycan biosynthetic process"/>
    <property type="evidence" value="ECO:0007669"/>
    <property type="project" value="UniProtKB-KW"/>
</dbReference>
<evidence type="ECO:0000256" key="6">
    <source>
        <dbReference type="ARBA" id="ARBA00022692"/>
    </source>
</evidence>
<dbReference type="GO" id="GO:0046677">
    <property type="term" value="P:response to antibiotic"/>
    <property type="evidence" value="ECO:0007669"/>
    <property type="project" value="UniProtKB-UniRule"/>
</dbReference>
<dbReference type="PANTHER" id="PTHR30622">
    <property type="entry name" value="UNDECAPRENYL-DIPHOSPHATASE"/>
    <property type="match status" value="1"/>
</dbReference>
<dbReference type="Proteomes" id="UP000217265">
    <property type="component" value="Chromosome"/>
</dbReference>
<evidence type="ECO:0000256" key="13">
    <source>
        <dbReference type="ARBA" id="ARBA00047594"/>
    </source>
</evidence>
<dbReference type="GO" id="GO:0008360">
    <property type="term" value="P:regulation of cell shape"/>
    <property type="evidence" value="ECO:0007669"/>
    <property type="project" value="UniProtKB-KW"/>
</dbReference>
<reference evidence="15 16" key="1">
    <citation type="submission" date="2017-09" db="EMBL/GenBank/DDBJ databases">
        <title>Complete genome sequence of Verrucomicrobial strain HZ-65, isolated from freshwater.</title>
        <authorList>
            <person name="Choi A."/>
        </authorList>
    </citation>
    <scope>NUCLEOTIDE SEQUENCE [LARGE SCALE GENOMIC DNA]</scope>
    <source>
        <strain evidence="15 16">HZ-65</strain>
    </source>
</reference>
<evidence type="ECO:0000256" key="4">
    <source>
        <dbReference type="ARBA" id="ARBA00021581"/>
    </source>
</evidence>
<accession>A0A290QKR6</accession>
<keyword evidence="6 14" id="KW-0812">Transmembrane</keyword>
<dbReference type="InterPro" id="IPR003824">
    <property type="entry name" value="UppP"/>
</dbReference>
<keyword evidence="8 14" id="KW-1133">Transmembrane helix</keyword>
<feature type="transmembrane region" description="Helical" evidence="14">
    <location>
        <begin position="91"/>
        <end position="114"/>
    </location>
</feature>
<evidence type="ECO:0000256" key="7">
    <source>
        <dbReference type="ARBA" id="ARBA00022801"/>
    </source>
</evidence>
<evidence type="ECO:0000256" key="1">
    <source>
        <dbReference type="ARBA" id="ARBA00004651"/>
    </source>
</evidence>
<keyword evidence="7 14" id="KW-0378">Hydrolase</keyword>
<evidence type="ECO:0000313" key="16">
    <source>
        <dbReference type="Proteomes" id="UP000217265"/>
    </source>
</evidence>
<dbReference type="EC" id="3.6.1.27" evidence="3 14"/>
<evidence type="ECO:0000256" key="10">
    <source>
        <dbReference type="ARBA" id="ARBA00023251"/>
    </source>
</evidence>
<feature type="transmembrane region" description="Helical" evidence="14">
    <location>
        <begin position="262"/>
        <end position="287"/>
    </location>
</feature>
<name>A0A290QKR6_9BACT</name>
<comment type="miscellaneous">
    <text evidence="14">Bacitracin is thought to be involved in the inhibition of peptidoglycan synthesis by sequestering undecaprenyl diphosphate, thereby reducing the pool of lipid carrier available.</text>
</comment>
<protein>
    <recommendedName>
        <fullName evidence="4 14">Undecaprenyl-diphosphatase</fullName>
        <ecNumber evidence="3 14">3.6.1.27</ecNumber>
    </recommendedName>
    <alternativeName>
        <fullName evidence="12 14">Bacitracin resistance protein</fullName>
    </alternativeName>
    <alternativeName>
        <fullName evidence="11 14">Undecaprenyl pyrophosphate phosphatase</fullName>
    </alternativeName>
</protein>
<comment type="subcellular location">
    <subcellularLocation>
        <location evidence="1 14">Cell membrane</location>
        <topology evidence="1 14">Multi-pass membrane protein</topology>
    </subcellularLocation>
</comment>
<keyword evidence="5 14" id="KW-1003">Cell membrane</keyword>
<dbReference type="PANTHER" id="PTHR30622:SF3">
    <property type="entry name" value="UNDECAPRENYL-DIPHOSPHATASE"/>
    <property type="match status" value="1"/>
</dbReference>
<evidence type="ECO:0000256" key="2">
    <source>
        <dbReference type="ARBA" id="ARBA00010621"/>
    </source>
</evidence>
<evidence type="ECO:0000256" key="3">
    <source>
        <dbReference type="ARBA" id="ARBA00012374"/>
    </source>
</evidence>
<evidence type="ECO:0000256" key="12">
    <source>
        <dbReference type="ARBA" id="ARBA00032932"/>
    </source>
</evidence>
<comment type="catalytic activity">
    <reaction evidence="13 14">
        <text>di-trans,octa-cis-undecaprenyl diphosphate + H2O = di-trans,octa-cis-undecaprenyl phosphate + phosphate + H(+)</text>
        <dbReference type="Rhea" id="RHEA:28094"/>
        <dbReference type="ChEBI" id="CHEBI:15377"/>
        <dbReference type="ChEBI" id="CHEBI:15378"/>
        <dbReference type="ChEBI" id="CHEBI:43474"/>
        <dbReference type="ChEBI" id="CHEBI:58405"/>
        <dbReference type="ChEBI" id="CHEBI:60392"/>
        <dbReference type="EC" id="3.6.1.27"/>
    </reaction>
</comment>
<dbReference type="Pfam" id="PF02673">
    <property type="entry name" value="BacA"/>
    <property type="match status" value="1"/>
</dbReference>
<comment type="similarity">
    <text evidence="2 14">Belongs to the UppP family.</text>
</comment>
<keyword evidence="14" id="KW-0133">Cell shape</keyword>
<evidence type="ECO:0000256" key="5">
    <source>
        <dbReference type="ARBA" id="ARBA00022475"/>
    </source>
</evidence>
<feature type="transmembrane region" description="Helical" evidence="14">
    <location>
        <begin position="151"/>
        <end position="171"/>
    </location>
</feature>
<feature type="transmembrane region" description="Helical" evidence="14">
    <location>
        <begin position="232"/>
        <end position="250"/>
    </location>
</feature>
<dbReference type="HAMAP" id="MF_01006">
    <property type="entry name" value="Undec_diphosphatase"/>
    <property type="match status" value="1"/>
</dbReference>
<organism evidence="15 16">
    <name type="scientific">Nibricoccus aquaticus</name>
    <dbReference type="NCBI Taxonomy" id="2576891"/>
    <lineage>
        <taxon>Bacteria</taxon>
        <taxon>Pseudomonadati</taxon>
        <taxon>Verrucomicrobiota</taxon>
        <taxon>Opitutia</taxon>
        <taxon>Opitutales</taxon>
        <taxon>Opitutaceae</taxon>
        <taxon>Nibricoccus</taxon>
    </lineage>
</organism>
<evidence type="ECO:0000256" key="11">
    <source>
        <dbReference type="ARBA" id="ARBA00032707"/>
    </source>
</evidence>
<dbReference type="OrthoDB" id="9808289at2"/>
<comment type="function">
    <text evidence="14">Catalyzes the dephosphorylation of undecaprenyl diphosphate (UPP). Confers resistance to bacitracin.</text>
</comment>
<sequence length="319" mass="33559">MATPSSTSVINAGEALSLSDSIVLGLVEGITEFLPVSSTGHLIIASHALGLESEAPLQDQNGQPLWYKKPSEKNPAGIPLTIKLAADTYTVVIQAGAIAAVVLIYWAQLIGILNGLRGQNAAGLRLLRNIVLGCVPAGILGLSFNDWIDENLFSIQAVIVALISGAVLMFAAERWRHQQPGTTQSRREPADLTAKQALGIGLMQCLALWPGTSRSMVTMVGGYFSGLSPAKAAEFSFLVGLPTLTGAALYKGYKSGPAMIEVFGWPHVLVGTFVAAISAAIAVKFLVSYLTRHGLGVFAIYRLLLAATLGTLLYTGVLS</sequence>
<proteinExistence type="inferred from homology"/>
<dbReference type="GO" id="GO:0050380">
    <property type="term" value="F:undecaprenyl-diphosphatase activity"/>
    <property type="evidence" value="ECO:0007669"/>
    <property type="project" value="UniProtKB-UniRule"/>
</dbReference>
<keyword evidence="9 14" id="KW-0472">Membrane</keyword>
<keyword evidence="10 14" id="KW-0046">Antibiotic resistance</keyword>
<dbReference type="GO" id="GO:0005886">
    <property type="term" value="C:plasma membrane"/>
    <property type="evidence" value="ECO:0007669"/>
    <property type="project" value="UniProtKB-SubCell"/>
</dbReference>
<keyword evidence="14" id="KW-0573">Peptidoglycan synthesis</keyword>
<dbReference type="KEGG" id="vbh:CMV30_02435"/>
<evidence type="ECO:0000256" key="9">
    <source>
        <dbReference type="ARBA" id="ARBA00023136"/>
    </source>
</evidence>
<keyword evidence="16" id="KW-1185">Reference proteome</keyword>
<keyword evidence="14" id="KW-0961">Cell wall biogenesis/degradation</keyword>
<feature type="transmembrane region" description="Helical" evidence="14">
    <location>
        <begin position="299"/>
        <end position="318"/>
    </location>
</feature>
<dbReference type="GO" id="GO:0071555">
    <property type="term" value="P:cell wall organization"/>
    <property type="evidence" value="ECO:0007669"/>
    <property type="project" value="UniProtKB-KW"/>
</dbReference>
<dbReference type="EMBL" id="CP023344">
    <property type="protein sequence ID" value="ATC65948.1"/>
    <property type="molecule type" value="Genomic_DNA"/>
</dbReference>
<dbReference type="AlphaFoldDB" id="A0A290QKR6"/>
<evidence type="ECO:0000256" key="14">
    <source>
        <dbReference type="HAMAP-Rule" id="MF_01006"/>
    </source>
</evidence>
<evidence type="ECO:0000256" key="8">
    <source>
        <dbReference type="ARBA" id="ARBA00022989"/>
    </source>
</evidence>
<gene>
    <name evidence="14" type="primary">uppP</name>
    <name evidence="15" type="ORF">CMV30_02435</name>
</gene>
<feature type="transmembrane region" description="Helical" evidence="14">
    <location>
        <begin position="126"/>
        <end position="145"/>
    </location>
</feature>
<evidence type="ECO:0000313" key="15">
    <source>
        <dbReference type="EMBL" id="ATC65948.1"/>
    </source>
</evidence>